<evidence type="ECO:0000313" key="3">
    <source>
        <dbReference type="Proteomes" id="UP000504636"/>
    </source>
</evidence>
<dbReference type="Proteomes" id="UP000504636">
    <property type="component" value="Unplaced"/>
</dbReference>
<reference evidence="4" key="2">
    <citation type="submission" date="2020-04" db="EMBL/GenBank/DDBJ databases">
        <authorList>
            <consortium name="NCBI Genome Project"/>
        </authorList>
    </citation>
    <scope>NUCLEOTIDE SEQUENCE</scope>
    <source>
        <strain evidence="4">CBS 304.34</strain>
    </source>
</reference>
<accession>A0A6A6Z3I5</accession>
<name>A0A6A6Z3I5_9PEZI</name>
<keyword evidence="3" id="KW-1185">Reference proteome</keyword>
<sequence length="169" mass="18330">MLRPTSIFSAVLLLISTQVSAQLDLQGADPKDSDACLSLSSVNELGFLSNGVDLWKSLNIDSILTNFVSGGLSQTWVKDFYLNEALTPDEAANAGNFDCTTENSTCVPVFGSCDSYQSAQAMAVTFALVNAHRLLSIQIKSYDEAVNIFSAEYVFEFSCCVPSTFLHKE</sequence>
<reference evidence="2 4" key="1">
    <citation type="journal article" date="2020" name="Stud. Mycol.">
        <title>101 Dothideomycetes genomes: a test case for predicting lifestyles and emergence of pathogens.</title>
        <authorList>
            <person name="Haridas S."/>
            <person name="Albert R."/>
            <person name="Binder M."/>
            <person name="Bloem J."/>
            <person name="Labutti K."/>
            <person name="Salamov A."/>
            <person name="Andreopoulos B."/>
            <person name="Baker S."/>
            <person name="Barry K."/>
            <person name="Bills G."/>
            <person name="Bluhm B."/>
            <person name="Cannon C."/>
            <person name="Castanera R."/>
            <person name="Culley D."/>
            <person name="Daum C."/>
            <person name="Ezra D."/>
            <person name="Gonzalez J."/>
            <person name="Henrissat B."/>
            <person name="Kuo A."/>
            <person name="Liang C."/>
            <person name="Lipzen A."/>
            <person name="Lutzoni F."/>
            <person name="Magnuson J."/>
            <person name="Mondo S."/>
            <person name="Nolan M."/>
            <person name="Ohm R."/>
            <person name="Pangilinan J."/>
            <person name="Park H.-J."/>
            <person name="Ramirez L."/>
            <person name="Alfaro M."/>
            <person name="Sun H."/>
            <person name="Tritt A."/>
            <person name="Yoshinaga Y."/>
            <person name="Zwiers L.-H."/>
            <person name="Turgeon B."/>
            <person name="Goodwin S."/>
            <person name="Spatafora J."/>
            <person name="Crous P."/>
            <person name="Grigoriev I."/>
        </authorList>
    </citation>
    <scope>NUCLEOTIDE SEQUENCE</scope>
    <source>
        <strain evidence="2 4">CBS 304.34</strain>
    </source>
</reference>
<organism evidence="2">
    <name type="scientific">Mytilinidion resinicola</name>
    <dbReference type="NCBI Taxonomy" id="574789"/>
    <lineage>
        <taxon>Eukaryota</taxon>
        <taxon>Fungi</taxon>
        <taxon>Dikarya</taxon>
        <taxon>Ascomycota</taxon>
        <taxon>Pezizomycotina</taxon>
        <taxon>Dothideomycetes</taxon>
        <taxon>Pleosporomycetidae</taxon>
        <taxon>Mytilinidiales</taxon>
        <taxon>Mytilinidiaceae</taxon>
        <taxon>Mytilinidion</taxon>
    </lineage>
</organism>
<evidence type="ECO:0000256" key="1">
    <source>
        <dbReference type="SAM" id="SignalP"/>
    </source>
</evidence>
<dbReference type="OrthoDB" id="5426591at2759"/>
<gene>
    <name evidence="2 4" type="ORF">BDZ99DRAFT_457674</name>
</gene>
<proteinExistence type="predicted"/>
<dbReference type="AlphaFoldDB" id="A0A6A6Z3I5"/>
<dbReference type="EMBL" id="MU003693">
    <property type="protein sequence ID" value="KAF2815711.1"/>
    <property type="molecule type" value="Genomic_DNA"/>
</dbReference>
<keyword evidence="1" id="KW-0732">Signal</keyword>
<feature type="signal peptide" evidence="1">
    <location>
        <begin position="1"/>
        <end position="21"/>
    </location>
</feature>
<dbReference type="GeneID" id="54459632"/>
<dbReference type="RefSeq" id="XP_033582675.1">
    <property type="nucleotide sequence ID" value="XM_033718739.1"/>
</dbReference>
<evidence type="ECO:0000313" key="2">
    <source>
        <dbReference type="EMBL" id="KAF2815711.1"/>
    </source>
</evidence>
<feature type="chain" id="PRO_5044629538" description="Ecp2 effector protein domain-containing protein" evidence="1">
    <location>
        <begin position="22"/>
        <end position="169"/>
    </location>
</feature>
<reference evidence="4" key="3">
    <citation type="submission" date="2025-04" db="UniProtKB">
        <authorList>
            <consortium name="RefSeq"/>
        </authorList>
    </citation>
    <scope>IDENTIFICATION</scope>
    <source>
        <strain evidence="4">CBS 304.34</strain>
    </source>
</reference>
<evidence type="ECO:0000313" key="4">
    <source>
        <dbReference type="RefSeq" id="XP_033582675.1"/>
    </source>
</evidence>
<protein>
    <recommendedName>
        <fullName evidence="5">Ecp2 effector protein domain-containing protein</fullName>
    </recommendedName>
</protein>
<evidence type="ECO:0008006" key="5">
    <source>
        <dbReference type="Google" id="ProtNLM"/>
    </source>
</evidence>